<proteinExistence type="predicted"/>
<evidence type="ECO:0000259" key="1">
    <source>
        <dbReference type="SMART" id="SM00849"/>
    </source>
</evidence>
<protein>
    <recommendedName>
        <fullName evidence="1">Metallo-beta-lactamase domain-containing protein</fullName>
    </recommendedName>
</protein>
<dbReference type="SMART" id="SM00849">
    <property type="entry name" value="Lactamase_B"/>
    <property type="match status" value="1"/>
</dbReference>
<dbReference type="SMR" id="A0A1F7KZN5"/>
<dbReference type="InterPro" id="IPR050855">
    <property type="entry name" value="NDM-1-like"/>
</dbReference>
<dbReference type="Gene3D" id="3.60.15.10">
    <property type="entry name" value="Ribonuclease Z/Hydroxyacylglutathione hydrolase-like"/>
    <property type="match status" value="1"/>
</dbReference>
<comment type="caution">
    <text evidence="2">The sequence shown here is derived from an EMBL/GenBank/DDBJ whole genome shotgun (WGS) entry which is preliminary data.</text>
</comment>
<evidence type="ECO:0000313" key="2">
    <source>
        <dbReference type="EMBL" id="OGK73355.1"/>
    </source>
</evidence>
<dbReference type="Pfam" id="PF00753">
    <property type="entry name" value="Lactamase_B"/>
    <property type="match status" value="1"/>
</dbReference>
<reference evidence="2 3" key="1">
    <citation type="journal article" date="2016" name="Nat. Commun.">
        <title>Thousands of microbial genomes shed light on interconnected biogeochemical processes in an aquifer system.</title>
        <authorList>
            <person name="Anantharaman K."/>
            <person name="Brown C.T."/>
            <person name="Hug L.A."/>
            <person name="Sharon I."/>
            <person name="Castelle C.J."/>
            <person name="Probst A.J."/>
            <person name="Thomas B.C."/>
            <person name="Singh A."/>
            <person name="Wilkins M.J."/>
            <person name="Karaoz U."/>
            <person name="Brodie E.L."/>
            <person name="Williams K.H."/>
            <person name="Hubbard S.S."/>
            <person name="Banfield J.F."/>
        </authorList>
    </citation>
    <scope>NUCLEOTIDE SEQUENCE [LARGE SCALE GENOMIC DNA]</scope>
</reference>
<dbReference type="InterPro" id="IPR036866">
    <property type="entry name" value="RibonucZ/Hydroxyglut_hydro"/>
</dbReference>
<dbReference type="PANTHER" id="PTHR42951:SF4">
    <property type="entry name" value="ACYL-COENZYME A THIOESTERASE MBLAC2"/>
    <property type="match status" value="1"/>
</dbReference>
<sequence length="263" mass="30440">MKIKKEGETNSGWFMIKRVLKNIWGIAEFGHNEKVISYLVIGKKQVLLFDTGMGIDNIRQAIKKITHLPILVVNSHTHFDHIGGNYQFDEIFLFDHEFSSQNAGNGFSQESMFGAFKKNSFVKRPPRSFSCAKYRIKPFMWTKKIVDNYKLYIDPFVFTVLHTPGHSPDSICLYESNKKILFSGDTLYPGNIYLHLAESNLTDYLNSIKKLMKLSISIIFPAHNQFNFEISHINKIYKVLINTKYKDINKVFIADKTSLLIKK</sequence>
<dbReference type="InterPro" id="IPR001279">
    <property type="entry name" value="Metallo-B-lactamas"/>
</dbReference>
<name>A0A1F7KZN5_9BACT</name>
<accession>A0A1F7KZN5</accession>
<gene>
    <name evidence="2" type="ORF">A3K52_01000</name>
</gene>
<dbReference type="Proteomes" id="UP000177050">
    <property type="component" value="Unassembled WGS sequence"/>
</dbReference>
<feature type="domain" description="Metallo-beta-lactamase" evidence="1">
    <location>
        <begin position="34"/>
        <end position="223"/>
    </location>
</feature>
<evidence type="ECO:0000313" key="3">
    <source>
        <dbReference type="Proteomes" id="UP000177050"/>
    </source>
</evidence>
<dbReference type="AlphaFoldDB" id="A0A1F7KZN5"/>
<organism evidence="2 3">
    <name type="scientific">Candidatus Roizmanbacteria bacterium RIFOXYD1_FULL_38_12</name>
    <dbReference type="NCBI Taxonomy" id="1802093"/>
    <lineage>
        <taxon>Bacteria</taxon>
        <taxon>Candidatus Roizmaniibacteriota</taxon>
    </lineage>
</organism>
<dbReference type="EMBL" id="MGBR01000001">
    <property type="protein sequence ID" value="OGK73355.1"/>
    <property type="molecule type" value="Genomic_DNA"/>
</dbReference>
<dbReference type="PANTHER" id="PTHR42951">
    <property type="entry name" value="METALLO-BETA-LACTAMASE DOMAIN-CONTAINING"/>
    <property type="match status" value="1"/>
</dbReference>
<dbReference type="SUPFAM" id="SSF56281">
    <property type="entry name" value="Metallo-hydrolase/oxidoreductase"/>
    <property type="match status" value="1"/>
</dbReference>